<comment type="caution">
    <text evidence="2">The sequence shown here is derived from an EMBL/GenBank/DDBJ whole genome shotgun (WGS) entry which is preliminary data.</text>
</comment>
<dbReference type="InterPro" id="IPR001810">
    <property type="entry name" value="F-box_dom"/>
</dbReference>
<dbReference type="InterPro" id="IPR036047">
    <property type="entry name" value="F-box-like_dom_sf"/>
</dbReference>
<dbReference type="Gene3D" id="3.80.10.10">
    <property type="entry name" value="Ribonuclease Inhibitor"/>
    <property type="match status" value="1"/>
</dbReference>
<evidence type="ECO:0000259" key="1">
    <source>
        <dbReference type="Pfam" id="PF00646"/>
    </source>
</evidence>
<gene>
    <name evidence="2" type="ORF">AAF712_006632</name>
</gene>
<accession>A0ABR2ZYE0</accession>
<evidence type="ECO:0000313" key="3">
    <source>
        <dbReference type="Proteomes" id="UP001437256"/>
    </source>
</evidence>
<protein>
    <recommendedName>
        <fullName evidence="1">F-box domain-containing protein</fullName>
    </recommendedName>
</protein>
<organism evidence="2 3">
    <name type="scientific">Marasmius tenuissimus</name>
    <dbReference type="NCBI Taxonomy" id="585030"/>
    <lineage>
        <taxon>Eukaryota</taxon>
        <taxon>Fungi</taxon>
        <taxon>Dikarya</taxon>
        <taxon>Basidiomycota</taxon>
        <taxon>Agaricomycotina</taxon>
        <taxon>Agaricomycetes</taxon>
        <taxon>Agaricomycetidae</taxon>
        <taxon>Agaricales</taxon>
        <taxon>Marasmiineae</taxon>
        <taxon>Marasmiaceae</taxon>
        <taxon>Marasmius</taxon>
    </lineage>
</organism>
<keyword evidence="3" id="KW-1185">Reference proteome</keyword>
<evidence type="ECO:0000313" key="2">
    <source>
        <dbReference type="EMBL" id="KAL0066373.1"/>
    </source>
</evidence>
<name>A0ABR2ZYE0_9AGAR</name>
<dbReference type="EMBL" id="JBBXMP010000036">
    <property type="protein sequence ID" value="KAL0066373.1"/>
    <property type="molecule type" value="Genomic_DNA"/>
</dbReference>
<dbReference type="CDD" id="cd09917">
    <property type="entry name" value="F-box_SF"/>
    <property type="match status" value="1"/>
</dbReference>
<dbReference type="InterPro" id="IPR032675">
    <property type="entry name" value="LRR_dom_sf"/>
</dbReference>
<dbReference type="SUPFAM" id="SSF52047">
    <property type="entry name" value="RNI-like"/>
    <property type="match status" value="1"/>
</dbReference>
<dbReference type="Pfam" id="PF00646">
    <property type="entry name" value="F-box"/>
    <property type="match status" value="1"/>
</dbReference>
<dbReference type="Proteomes" id="UP001437256">
    <property type="component" value="Unassembled WGS sequence"/>
</dbReference>
<proteinExistence type="predicted"/>
<sequence>MEEERSSFTEFLKPYMRLYEQEEECIQDYRRGLLEKDDNLYILELPTKSDPDAYRTYHVLRFFNTMKGFYTGQLDLTGRHMERFNELSKKFSSFRDEFDTIRATVEEEEYEDEDWNGETRTLARYIMTDEERWKGFRLKWKLPRVMNFGVLKMWMGMVSDEMTKAGMVFKVQKLRITDLPPELVHHIFSFTSLSQARLLASTCKLMKEIGVSYLYHTRTMKLNFVSSERLSGTEWEEQDLEDIAQEKSEQLLRQLNFLETRPDLTDAIQHLNITDGWKQDVHLYKLSFFHPYTHDQRFYGPINISLNGLLSSCHILTHLSISYCAITGDWLRTISCLEKLHTIRLFMAYIKDEAVEADIIHDRIPLSPQVLNVYWTETENTPSHGLWYTLILFPNLLTFGRKTIKVEGWLPVTDIQRRCLHFCAGVFTSVTLKTDLPHSDTTAISLLEALQSAPLEVLVLEGVKDGSLTLFERIANLFPDLIGLTIIRRENTLQRRTNLSRWPHQCGEYALTMRGFRRLKYFGWNFYVPPDDTTPAALLRFEERAMREAEGTPEPEEDEHSMEFYRRRRDESEAAYFQDSGSIALPFAAHCSMLEVMGLEARWRSEFAISRDLNGGIAVVGNVLSSVRNTRIWNPTMLDRGWEPIVLGRQVTESTVDQS</sequence>
<feature type="domain" description="F-box" evidence="1">
    <location>
        <begin position="176"/>
        <end position="209"/>
    </location>
</feature>
<reference evidence="2 3" key="1">
    <citation type="submission" date="2024-05" db="EMBL/GenBank/DDBJ databases">
        <title>A draft genome resource for the thread blight pathogen Marasmius tenuissimus strain MS-2.</title>
        <authorList>
            <person name="Yulfo-Soto G.E."/>
            <person name="Baruah I.K."/>
            <person name="Amoako-Attah I."/>
            <person name="Bukari Y."/>
            <person name="Meinhardt L.W."/>
            <person name="Bailey B.A."/>
            <person name="Cohen S.P."/>
        </authorList>
    </citation>
    <scope>NUCLEOTIDE SEQUENCE [LARGE SCALE GENOMIC DNA]</scope>
    <source>
        <strain evidence="2 3">MS-2</strain>
    </source>
</reference>
<dbReference type="SUPFAM" id="SSF81383">
    <property type="entry name" value="F-box domain"/>
    <property type="match status" value="1"/>
</dbReference>